<dbReference type="Proteomes" id="UP001303115">
    <property type="component" value="Unassembled WGS sequence"/>
</dbReference>
<evidence type="ECO:0000313" key="1">
    <source>
        <dbReference type="EMBL" id="KAK4035259.1"/>
    </source>
</evidence>
<dbReference type="AlphaFoldDB" id="A0AAN6PBA4"/>
<protein>
    <submittedName>
        <fullName evidence="1">Uncharacterized protein</fullName>
    </submittedName>
</protein>
<dbReference type="EMBL" id="MU854450">
    <property type="protein sequence ID" value="KAK4035259.1"/>
    <property type="molecule type" value="Genomic_DNA"/>
</dbReference>
<comment type="caution">
    <text evidence="1">The sequence shown here is derived from an EMBL/GenBank/DDBJ whole genome shotgun (WGS) entry which is preliminary data.</text>
</comment>
<organism evidence="1 2">
    <name type="scientific">Parachaetomium inaequale</name>
    <dbReference type="NCBI Taxonomy" id="2588326"/>
    <lineage>
        <taxon>Eukaryota</taxon>
        <taxon>Fungi</taxon>
        <taxon>Dikarya</taxon>
        <taxon>Ascomycota</taxon>
        <taxon>Pezizomycotina</taxon>
        <taxon>Sordariomycetes</taxon>
        <taxon>Sordariomycetidae</taxon>
        <taxon>Sordariales</taxon>
        <taxon>Chaetomiaceae</taxon>
        <taxon>Parachaetomium</taxon>
    </lineage>
</organism>
<keyword evidence="2" id="KW-1185">Reference proteome</keyword>
<evidence type="ECO:0000313" key="2">
    <source>
        <dbReference type="Proteomes" id="UP001303115"/>
    </source>
</evidence>
<gene>
    <name evidence="1" type="ORF">C8A01DRAFT_38279</name>
</gene>
<proteinExistence type="predicted"/>
<accession>A0AAN6PBA4</accession>
<name>A0AAN6PBA4_9PEZI</name>
<reference evidence="2" key="1">
    <citation type="journal article" date="2023" name="Mol. Phylogenet. Evol.">
        <title>Genome-scale phylogeny and comparative genomics of the fungal order Sordariales.</title>
        <authorList>
            <person name="Hensen N."/>
            <person name="Bonometti L."/>
            <person name="Westerberg I."/>
            <person name="Brannstrom I.O."/>
            <person name="Guillou S."/>
            <person name="Cros-Aarteil S."/>
            <person name="Calhoun S."/>
            <person name="Haridas S."/>
            <person name="Kuo A."/>
            <person name="Mondo S."/>
            <person name="Pangilinan J."/>
            <person name="Riley R."/>
            <person name="LaButti K."/>
            <person name="Andreopoulos B."/>
            <person name="Lipzen A."/>
            <person name="Chen C."/>
            <person name="Yan M."/>
            <person name="Daum C."/>
            <person name="Ng V."/>
            <person name="Clum A."/>
            <person name="Steindorff A."/>
            <person name="Ohm R.A."/>
            <person name="Martin F."/>
            <person name="Silar P."/>
            <person name="Natvig D.O."/>
            <person name="Lalanne C."/>
            <person name="Gautier V."/>
            <person name="Ament-Velasquez S.L."/>
            <person name="Kruys A."/>
            <person name="Hutchinson M.I."/>
            <person name="Powell A.J."/>
            <person name="Barry K."/>
            <person name="Miller A.N."/>
            <person name="Grigoriev I.V."/>
            <person name="Debuchy R."/>
            <person name="Gladieux P."/>
            <person name="Hiltunen Thoren M."/>
            <person name="Johannesson H."/>
        </authorList>
    </citation>
    <scope>NUCLEOTIDE SEQUENCE [LARGE SCALE GENOMIC DNA]</scope>
    <source>
        <strain evidence="2">CBS 284.82</strain>
    </source>
</reference>
<sequence length="68" mass="7267">MQNVETSTNPPKYNLQVQINRQSTISTLKAMKKKSGNTGTTVAKALVPVDGPWSAARVRAALLAGLMI</sequence>